<evidence type="ECO:0000313" key="3">
    <source>
        <dbReference type="Proteomes" id="UP000254495"/>
    </source>
</evidence>
<dbReference type="EMBL" id="UGCU01000001">
    <property type="protein sequence ID" value="STJ08459.1"/>
    <property type="molecule type" value="Genomic_DNA"/>
</dbReference>
<name>A0A376VBH5_ECOLX</name>
<feature type="transmembrane region" description="Helical" evidence="1">
    <location>
        <begin position="12"/>
        <end position="30"/>
    </location>
</feature>
<evidence type="ECO:0000313" key="2">
    <source>
        <dbReference type="EMBL" id="STJ08459.1"/>
    </source>
</evidence>
<keyword evidence="1" id="KW-0472">Membrane</keyword>
<keyword evidence="1" id="KW-1133">Transmembrane helix</keyword>
<sequence>MGIIAQNKISSLGMLFGAIALMMGIIHFSFGPFSAPPPTLESIVADKTAEIKRGLLAGIKGEKITTVEKKEDVDVDKILDQSGIALAIAALLCAFVGGMRKENRWGIHGALVFGGGTLAFHTLLFGIGIVCGLLLMFLIFFFPDRRFAGLSSLNNARRVIISGHYRQNFCFFSSTFTPCVGRPGVIVAYYWRIAILWAWTKCPHPARLCIFTPRTQAPLITAERIANFVHVIQ</sequence>
<evidence type="ECO:0000256" key="1">
    <source>
        <dbReference type="SAM" id="Phobius"/>
    </source>
</evidence>
<keyword evidence="1" id="KW-0812">Transmembrane</keyword>
<feature type="transmembrane region" description="Helical" evidence="1">
    <location>
        <begin position="110"/>
        <end position="142"/>
    </location>
</feature>
<accession>A0A376VBH5</accession>
<dbReference type="Proteomes" id="UP000254495">
    <property type="component" value="Unassembled WGS sequence"/>
</dbReference>
<feature type="transmembrane region" description="Helical" evidence="1">
    <location>
        <begin position="78"/>
        <end position="98"/>
    </location>
</feature>
<proteinExistence type="predicted"/>
<dbReference type="AlphaFoldDB" id="A0A376VBH5"/>
<reference evidence="2 3" key="1">
    <citation type="submission" date="2018-06" db="EMBL/GenBank/DDBJ databases">
        <authorList>
            <consortium name="Pathogen Informatics"/>
            <person name="Doyle S."/>
        </authorList>
    </citation>
    <scope>NUCLEOTIDE SEQUENCE [LARGE SCALE GENOMIC DNA]</scope>
    <source>
        <strain evidence="2 3">NCTC9077</strain>
    </source>
</reference>
<organism evidence="2 3">
    <name type="scientific">Escherichia coli</name>
    <dbReference type="NCBI Taxonomy" id="562"/>
    <lineage>
        <taxon>Bacteria</taxon>
        <taxon>Pseudomonadati</taxon>
        <taxon>Pseudomonadota</taxon>
        <taxon>Gammaproteobacteria</taxon>
        <taxon>Enterobacterales</taxon>
        <taxon>Enterobacteriaceae</taxon>
        <taxon>Escherichia</taxon>
    </lineage>
</organism>
<protein>
    <submittedName>
        <fullName evidence="2">Inner membrane protein</fullName>
    </submittedName>
</protein>
<gene>
    <name evidence="2" type="primary">yidI</name>
    <name evidence="2" type="ORF">NCTC9077_00046</name>
</gene>